<reference evidence="1 2" key="1">
    <citation type="submission" date="2018-12" db="EMBL/GenBank/DDBJ databases">
        <authorList>
            <person name="Li S."/>
            <person name="Yang R."/>
            <person name="Chen G."/>
            <person name="Zou L."/>
            <person name="Zhang C."/>
            <person name="Chen Y."/>
            <person name="Liu Z."/>
            <person name="Li Y."/>
            <person name="Yan Y."/>
            <person name="Huang M."/>
            <person name="Chen T."/>
        </authorList>
    </citation>
    <scope>NUCLEOTIDE SEQUENCE [LARGE SCALE GENOMIC DNA]</scope>
    <source>
        <strain evidence="1 2">1257</strain>
    </source>
</reference>
<protein>
    <recommendedName>
        <fullName evidence="3">HEAT repeat domain-containing protein</fullName>
    </recommendedName>
</protein>
<dbReference type="InterPro" id="IPR011989">
    <property type="entry name" value="ARM-like"/>
</dbReference>
<organism evidence="1 2">
    <name type="scientific">Pseudomonas entomophila</name>
    <dbReference type="NCBI Taxonomy" id="312306"/>
    <lineage>
        <taxon>Bacteria</taxon>
        <taxon>Pseudomonadati</taxon>
        <taxon>Pseudomonadota</taxon>
        <taxon>Gammaproteobacteria</taxon>
        <taxon>Pseudomonadales</taxon>
        <taxon>Pseudomonadaceae</taxon>
        <taxon>Pseudomonas</taxon>
    </lineage>
</organism>
<evidence type="ECO:0000313" key="2">
    <source>
        <dbReference type="Proteomes" id="UP000268230"/>
    </source>
</evidence>
<accession>A0A3S8UN88</accession>
<evidence type="ECO:0008006" key="3">
    <source>
        <dbReference type="Google" id="ProtNLM"/>
    </source>
</evidence>
<dbReference type="Proteomes" id="UP000268230">
    <property type="component" value="Chromosome"/>
</dbReference>
<dbReference type="OrthoDB" id="6987604at2"/>
<evidence type="ECO:0000313" key="1">
    <source>
        <dbReference type="EMBL" id="AZL69717.1"/>
    </source>
</evidence>
<name>A0A3S8UN88_9PSED</name>
<dbReference type="Gene3D" id="1.25.10.10">
    <property type="entry name" value="Leucine-rich Repeat Variant"/>
    <property type="match status" value="1"/>
</dbReference>
<gene>
    <name evidence="1" type="ORF">EJA05_19215</name>
</gene>
<sequence>MNGSQPTTAKSLGDLEPLPDSVSTLTRLLLEETHERHEDIVFELGLLGDATAVPAIAQAVNIPFASLVRWGNLQEFQRKCAYALARIGTLQSRAVLEHMASSADPDIQAYGEEGLARWPLK</sequence>
<dbReference type="AlphaFoldDB" id="A0A3S8UN88"/>
<dbReference type="KEGG" id="pory:EJA05_19215"/>
<proteinExistence type="predicted"/>
<dbReference type="EMBL" id="CP034338">
    <property type="protein sequence ID" value="AZL69717.1"/>
    <property type="molecule type" value="Genomic_DNA"/>
</dbReference>